<evidence type="ECO:0000313" key="5">
    <source>
        <dbReference type="Proteomes" id="UP001552594"/>
    </source>
</evidence>
<feature type="non-terminal residue" evidence="4">
    <location>
        <position position="517"/>
    </location>
</feature>
<evidence type="ECO:0000256" key="1">
    <source>
        <dbReference type="SAM" id="Coils"/>
    </source>
</evidence>
<feature type="region of interest" description="Disordered" evidence="2">
    <location>
        <begin position="321"/>
        <end position="341"/>
    </location>
</feature>
<accession>A0ABV3JUH9</accession>
<name>A0ABV3JUH9_STRON</name>
<dbReference type="Gene3D" id="3.40.50.300">
    <property type="entry name" value="P-loop containing nucleotide triphosphate hydrolases"/>
    <property type="match status" value="1"/>
</dbReference>
<evidence type="ECO:0000259" key="3">
    <source>
        <dbReference type="Pfam" id="PF22548"/>
    </source>
</evidence>
<evidence type="ECO:0000256" key="2">
    <source>
        <dbReference type="SAM" id="MobiDB-lite"/>
    </source>
</evidence>
<dbReference type="EMBL" id="JBFAUK010000005">
    <property type="protein sequence ID" value="MEV5506533.1"/>
    <property type="molecule type" value="Genomic_DNA"/>
</dbReference>
<dbReference type="InterPro" id="IPR054347">
    <property type="entry name" value="TOTE_primase"/>
</dbReference>
<proteinExistence type="predicted"/>
<keyword evidence="5" id="KW-1185">Reference proteome</keyword>
<comment type="caution">
    <text evidence="4">The sequence shown here is derived from an EMBL/GenBank/DDBJ whole genome shotgun (WGS) entry which is preliminary data.</text>
</comment>
<dbReference type="Proteomes" id="UP001552594">
    <property type="component" value="Unassembled WGS sequence"/>
</dbReference>
<reference evidence="4 5" key="1">
    <citation type="submission" date="2024-06" db="EMBL/GenBank/DDBJ databases">
        <title>The Natural Products Discovery Center: Release of the First 8490 Sequenced Strains for Exploring Actinobacteria Biosynthetic Diversity.</title>
        <authorList>
            <person name="Kalkreuter E."/>
            <person name="Kautsar S.A."/>
            <person name="Yang D."/>
            <person name="Bader C.D."/>
            <person name="Teijaro C.N."/>
            <person name="Fluegel L."/>
            <person name="Davis C.M."/>
            <person name="Simpson J.R."/>
            <person name="Lauterbach L."/>
            <person name="Steele A.D."/>
            <person name="Gui C."/>
            <person name="Meng S."/>
            <person name="Li G."/>
            <person name="Viehrig K."/>
            <person name="Ye F."/>
            <person name="Su P."/>
            <person name="Kiefer A.F."/>
            <person name="Nichols A."/>
            <person name="Cepeda A.J."/>
            <person name="Yan W."/>
            <person name="Fan B."/>
            <person name="Jiang Y."/>
            <person name="Adhikari A."/>
            <person name="Zheng C.-J."/>
            <person name="Schuster L."/>
            <person name="Cowan T.M."/>
            <person name="Smanski M.J."/>
            <person name="Chevrette M.G."/>
            <person name="De Carvalho L.P.S."/>
            <person name="Shen B."/>
        </authorList>
    </citation>
    <scope>NUCLEOTIDE SEQUENCE [LARGE SCALE GENOMIC DNA]</scope>
    <source>
        <strain evidence="4 5">NPDC052347</strain>
    </source>
</reference>
<dbReference type="Pfam" id="PF22548">
    <property type="entry name" value="AEP-TOTE"/>
    <property type="match status" value="1"/>
</dbReference>
<dbReference type="InterPro" id="IPR027417">
    <property type="entry name" value="P-loop_NTPase"/>
</dbReference>
<feature type="coiled-coil region" evidence="1">
    <location>
        <begin position="14"/>
        <end position="41"/>
    </location>
</feature>
<dbReference type="SUPFAM" id="SSF52540">
    <property type="entry name" value="P-loop containing nucleoside triphosphate hydrolases"/>
    <property type="match status" value="1"/>
</dbReference>
<feature type="domain" description="TOTE conflict system primase" evidence="3">
    <location>
        <begin position="81"/>
        <end position="314"/>
    </location>
</feature>
<organism evidence="4 5">
    <name type="scientific">Streptomyces orinoci</name>
    <name type="common">Streptoverticillium orinoci</name>
    <dbReference type="NCBI Taxonomy" id="67339"/>
    <lineage>
        <taxon>Bacteria</taxon>
        <taxon>Bacillati</taxon>
        <taxon>Actinomycetota</taxon>
        <taxon>Actinomycetes</taxon>
        <taxon>Kitasatosporales</taxon>
        <taxon>Streptomycetaceae</taxon>
        <taxon>Streptomyces</taxon>
    </lineage>
</organism>
<keyword evidence="1" id="KW-0175">Coiled coil</keyword>
<gene>
    <name evidence="4" type="ORF">AB0L16_08630</name>
</gene>
<sequence>MEDWSDPVELWARLDVVLEENAELHEEVARLRAEITQLKKQTPSALRQQPSLLAITEPASAPPRLSGDLPYADASSGTDAKVALFRALFVGRDDVYATRWVSARSGRTGWSPAEDNPFDRTKADADRVFWPLTDEAVYRHLDPIQQGRELHLGLYPMLADDTCRLLACDFDGKDGSDWRGDAAAYAAACREAGVPALVEISRSGAGAHVWTFFTAPVPAATARTLGMALLRRAIDARGQMTLASYDRLFPAQDFLPDKAKGSFRFGSLIALPLHGVSRAGGTTVFVDPGTFTPYPDQFAHLSHLERLSPADVEALADKLGPVTAGPSATAPELGPKPRRKHLGKAPAVVRARQAAMLEISTAGLPPQLLAALKHTAAFHNPEFYRRQNQRFSTWKTPRLVCCFDATDPDWIRLPRGLKDEAAQLVAAAGGTLRITSELPEPPPISVEFTGELTEVQRQAVDAMAGHRAGVLVAPPGAGKTVMACSLIAASLGVNTVGMAAASVFVQLSAGESDSIQC</sequence>
<protein>
    <recommendedName>
        <fullName evidence="3">TOTE conflict system primase domain-containing protein</fullName>
    </recommendedName>
</protein>
<evidence type="ECO:0000313" key="4">
    <source>
        <dbReference type="EMBL" id="MEV5506533.1"/>
    </source>
</evidence>